<accession>A0A2M6W6L5</accession>
<evidence type="ECO:0000313" key="2">
    <source>
        <dbReference type="Proteomes" id="UP000231426"/>
    </source>
</evidence>
<organism evidence="1 2">
    <name type="scientific">Candidatus Magasanikbacteria bacterium CG10_big_fil_rev_8_21_14_0_10_36_32</name>
    <dbReference type="NCBI Taxonomy" id="1974646"/>
    <lineage>
        <taxon>Bacteria</taxon>
        <taxon>Candidatus Magasanikiibacteriota</taxon>
    </lineage>
</organism>
<evidence type="ECO:0000313" key="1">
    <source>
        <dbReference type="EMBL" id="PIT88416.1"/>
    </source>
</evidence>
<proteinExistence type="predicted"/>
<protein>
    <submittedName>
        <fullName evidence="1">Uncharacterized protein</fullName>
    </submittedName>
</protein>
<sequence>MAVKKYSRPASRDSSWQERRAGAFSKVGEGLVDIAYEKRLKINDRIKLSGLKPKMVYRVKIGDDLRVFIYQVTKIDKQEGIVYLKNEKGTVRKVGVFDKIFGSKKIKK</sequence>
<name>A0A2M6W6L5_9BACT</name>
<dbReference type="EMBL" id="PFBV01000003">
    <property type="protein sequence ID" value="PIT88416.1"/>
    <property type="molecule type" value="Genomic_DNA"/>
</dbReference>
<dbReference type="AlphaFoldDB" id="A0A2M6W6L5"/>
<comment type="caution">
    <text evidence="1">The sequence shown here is derived from an EMBL/GenBank/DDBJ whole genome shotgun (WGS) entry which is preliminary data.</text>
</comment>
<dbReference type="Proteomes" id="UP000231426">
    <property type="component" value="Unassembled WGS sequence"/>
</dbReference>
<reference evidence="2" key="1">
    <citation type="submission" date="2017-09" db="EMBL/GenBank/DDBJ databases">
        <title>Depth-based differentiation of microbial function through sediment-hosted aquifers and enrichment of novel symbionts in the deep terrestrial subsurface.</title>
        <authorList>
            <person name="Probst A.J."/>
            <person name="Ladd B."/>
            <person name="Jarett J.K."/>
            <person name="Geller-Mcgrath D.E."/>
            <person name="Sieber C.M.K."/>
            <person name="Emerson J.B."/>
            <person name="Anantharaman K."/>
            <person name="Thomas B.C."/>
            <person name="Malmstrom R."/>
            <person name="Stieglmeier M."/>
            <person name="Klingl A."/>
            <person name="Woyke T."/>
            <person name="Ryan C.M."/>
            <person name="Banfield J.F."/>
        </authorList>
    </citation>
    <scope>NUCLEOTIDE SEQUENCE [LARGE SCALE GENOMIC DNA]</scope>
</reference>
<gene>
    <name evidence="1" type="ORF">COU29_01350</name>
</gene>